<dbReference type="PROSITE" id="PS01317">
    <property type="entry name" value="SSRP"/>
    <property type="match status" value="1"/>
</dbReference>
<dbReference type="NCBIfam" id="TIGR00086">
    <property type="entry name" value="smpB"/>
    <property type="match status" value="1"/>
</dbReference>
<dbReference type="HAMAP" id="MF_00023">
    <property type="entry name" value="SmpB"/>
    <property type="match status" value="1"/>
</dbReference>
<dbReference type="AlphaFoldDB" id="A0A1G2F476"/>
<dbReference type="EMBL" id="MHMT01000012">
    <property type="protein sequence ID" value="OGZ32875.1"/>
    <property type="molecule type" value="Genomic_DNA"/>
</dbReference>
<reference evidence="4 5" key="1">
    <citation type="journal article" date="2016" name="Nat. Commun.">
        <title>Thousands of microbial genomes shed light on interconnected biogeochemical processes in an aquifer system.</title>
        <authorList>
            <person name="Anantharaman K."/>
            <person name="Brown C.T."/>
            <person name="Hug L.A."/>
            <person name="Sharon I."/>
            <person name="Castelle C.J."/>
            <person name="Probst A.J."/>
            <person name="Thomas B.C."/>
            <person name="Singh A."/>
            <person name="Wilkins M.J."/>
            <person name="Karaoz U."/>
            <person name="Brodie E.L."/>
            <person name="Williams K.H."/>
            <person name="Hubbard S.S."/>
            <person name="Banfield J.F."/>
        </authorList>
    </citation>
    <scope>NUCLEOTIDE SEQUENCE [LARGE SCALE GENOMIC DNA]</scope>
</reference>
<proteinExistence type="inferred from homology"/>
<keyword evidence="2 3" id="KW-0694">RNA-binding</keyword>
<dbReference type="InterPro" id="IPR023620">
    <property type="entry name" value="SmpB"/>
</dbReference>
<dbReference type="GO" id="GO:0070930">
    <property type="term" value="P:trans-translation-dependent protein tagging"/>
    <property type="evidence" value="ECO:0007669"/>
    <property type="project" value="TreeGrafter"/>
</dbReference>
<dbReference type="STRING" id="1801990.A2V69_00675"/>
<evidence type="ECO:0000256" key="2">
    <source>
        <dbReference type="ARBA" id="ARBA00022884"/>
    </source>
</evidence>
<evidence type="ECO:0000256" key="1">
    <source>
        <dbReference type="ARBA" id="ARBA00022490"/>
    </source>
</evidence>
<dbReference type="GO" id="GO:0070929">
    <property type="term" value="P:trans-translation"/>
    <property type="evidence" value="ECO:0007669"/>
    <property type="project" value="UniProtKB-UniRule"/>
</dbReference>
<sequence>MKILAENKRAKFDYELLETYEAGLVLRGFEVKAIKTGHVNLLGSYVVGRESEFYLINAFIPSYQPSNTPEDYDPYRSRKLLLKKNEINSLIGKGKTKGLTLIPIKIYTKKSRIKLEFAVGKGKRKIDKREIIKKRDMEREAGRRFKN</sequence>
<name>A0A1G2F476_9BACT</name>
<dbReference type="NCBIfam" id="NF003843">
    <property type="entry name" value="PRK05422.1"/>
    <property type="match status" value="1"/>
</dbReference>
<comment type="subcellular location">
    <subcellularLocation>
        <location evidence="3">Cytoplasm</location>
    </subcellularLocation>
    <text evidence="3">The tmRNA-SmpB complex associates with stalled 70S ribosomes.</text>
</comment>
<accession>A0A1G2F476</accession>
<dbReference type="Pfam" id="PF01668">
    <property type="entry name" value="SmpB"/>
    <property type="match status" value="1"/>
</dbReference>
<comment type="caution">
    <text evidence="4">The sequence shown here is derived from an EMBL/GenBank/DDBJ whole genome shotgun (WGS) entry which is preliminary data.</text>
</comment>
<dbReference type="InterPro" id="IPR020081">
    <property type="entry name" value="SsrA-bd_prot_CS"/>
</dbReference>
<dbReference type="PANTHER" id="PTHR30308:SF2">
    <property type="entry name" value="SSRA-BINDING PROTEIN"/>
    <property type="match status" value="1"/>
</dbReference>
<dbReference type="GO" id="GO:0005829">
    <property type="term" value="C:cytosol"/>
    <property type="evidence" value="ECO:0007669"/>
    <property type="project" value="TreeGrafter"/>
</dbReference>
<evidence type="ECO:0000313" key="4">
    <source>
        <dbReference type="EMBL" id="OGZ32875.1"/>
    </source>
</evidence>
<dbReference type="SUPFAM" id="SSF74982">
    <property type="entry name" value="Small protein B (SmpB)"/>
    <property type="match status" value="1"/>
</dbReference>
<evidence type="ECO:0000256" key="3">
    <source>
        <dbReference type="HAMAP-Rule" id="MF_00023"/>
    </source>
</evidence>
<dbReference type="Gene3D" id="2.40.280.10">
    <property type="match status" value="1"/>
</dbReference>
<organism evidence="4 5">
    <name type="scientific">Candidatus Portnoybacteria bacterium RBG_13_40_8</name>
    <dbReference type="NCBI Taxonomy" id="1801990"/>
    <lineage>
        <taxon>Bacteria</taxon>
        <taxon>Candidatus Portnoyibacteriota</taxon>
    </lineage>
</organism>
<dbReference type="GO" id="GO:0003723">
    <property type="term" value="F:RNA binding"/>
    <property type="evidence" value="ECO:0007669"/>
    <property type="project" value="UniProtKB-UniRule"/>
</dbReference>
<dbReference type="InterPro" id="IPR000037">
    <property type="entry name" value="SsrA-bd_prot"/>
</dbReference>
<dbReference type="CDD" id="cd09294">
    <property type="entry name" value="SmpB"/>
    <property type="match status" value="1"/>
</dbReference>
<comment type="similarity">
    <text evidence="3">Belongs to the SmpB family.</text>
</comment>
<comment type="function">
    <text evidence="3">Required for rescue of stalled ribosomes mediated by trans-translation. Binds to transfer-messenger RNA (tmRNA), required for stable association of tmRNA with ribosomes. tmRNA and SmpB together mimic tRNA shape, replacing the anticodon stem-loop with SmpB. tmRNA is encoded by the ssrA gene; the 2 termini fold to resemble tRNA(Ala) and it encodes a 'tag peptide', a short internal open reading frame. During trans-translation Ala-aminoacylated tmRNA acts like a tRNA, entering the A-site of stalled ribosomes, displacing the stalled mRNA. The ribosome then switches to translate the ORF on the tmRNA; the nascent peptide is terminated with the 'tag peptide' encoded by the tmRNA and targeted for degradation. The ribosome is freed to recommence translation, which seems to be the essential function of trans-translation.</text>
</comment>
<evidence type="ECO:0000313" key="5">
    <source>
        <dbReference type="Proteomes" id="UP000177810"/>
    </source>
</evidence>
<protein>
    <recommendedName>
        <fullName evidence="3">SsrA-binding protein</fullName>
    </recommendedName>
    <alternativeName>
        <fullName evidence="3">Small protein B</fullName>
    </alternativeName>
</protein>
<keyword evidence="1 3" id="KW-0963">Cytoplasm</keyword>
<gene>
    <name evidence="3" type="primary">smpB</name>
    <name evidence="4" type="ORF">A2V69_00675</name>
</gene>
<dbReference type="Proteomes" id="UP000177810">
    <property type="component" value="Unassembled WGS sequence"/>
</dbReference>
<dbReference type="PANTHER" id="PTHR30308">
    <property type="entry name" value="TMRNA-BINDING COMPONENT OF TRANS-TRANSLATION TAGGING COMPLEX"/>
    <property type="match status" value="1"/>
</dbReference>